<evidence type="ECO:0000313" key="1">
    <source>
        <dbReference type="EMBL" id="GAH61277.1"/>
    </source>
</evidence>
<sequence length="31" mass="3619">LCSASVITDFPKDFLKKTYREEKNREVKSGE</sequence>
<gene>
    <name evidence="1" type="ORF">S03H2_33277</name>
</gene>
<dbReference type="AlphaFoldDB" id="X1GVS9"/>
<protein>
    <submittedName>
        <fullName evidence="1">Uncharacterized protein</fullName>
    </submittedName>
</protein>
<feature type="non-terminal residue" evidence="1">
    <location>
        <position position="1"/>
    </location>
</feature>
<proteinExistence type="predicted"/>
<dbReference type="EMBL" id="BARU01020249">
    <property type="protein sequence ID" value="GAH61277.1"/>
    <property type="molecule type" value="Genomic_DNA"/>
</dbReference>
<name>X1GVS9_9ZZZZ</name>
<reference evidence="1" key="1">
    <citation type="journal article" date="2014" name="Front. Microbiol.">
        <title>High frequency of phylogenetically diverse reductive dehalogenase-homologous genes in deep subseafloor sedimentary metagenomes.</title>
        <authorList>
            <person name="Kawai M."/>
            <person name="Futagami T."/>
            <person name="Toyoda A."/>
            <person name="Takaki Y."/>
            <person name="Nishi S."/>
            <person name="Hori S."/>
            <person name="Arai W."/>
            <person name="Tsubouchi T."/>
            <person name="Morono Y."/>
            <person name="Uchiyama I."/>
            <person name="Ito T."/>
            <person name="Fujiyama A."/>
            <person name="Inagaki F."/>
            <person name="Takami H."/>
        </authorList>
    </citation>
    <scope>NUCLEOTIDE SEQUENCE</scope>
    <source>
        <strain evidence="1">Expedition CK06-06</strain>
    </source>
</reference>
<comment type="caution">
    <text evidence="1">The sequence shown here is derived from an EMBL/GenBank/DDBJ whole genome shotgun (WGS) entry which is preliminary data.</text>
</comment>
<organism evidence="1">
    <name type="scientific">marine sediment metagenome</name>
    <dbReference type="NCBI Taxonomy" id="412755"/>
    <lineage>
        <taxon>unclassified sequences</taxon>
        <taxon>metagenomes</taxon>
        <taxon>ecological metagenomes</taxon>
    </lineage>
</organism>
<accession>X1GVS9</accession>